<dbReference type="Pfam" id="PF14350">
    <property type="entry name" value="Beta_protein"/>
    <property type="match status" value="1"/>
</dbReference>
<keyword evidence="2" id="KW-1185">Reference proteome</keyword>
<accession>A0A840RFV2</accession>
<organism evidence="1 2">
    <name type="scientific">Silvimonas terrae</name>
    <dbReference type="NCBI Taxonomy" id="300266"/>
    <lineage>
        <taxon>Bacteria</taxon>
        <taxon>Pseudomonadati</taxon>
        <taxon>Pseudomonadota</taxon>
        <taxon>Betaproteobacteria</taxon>
        <taxon>Neisseriales</taxon>
        <taxon>Chitinibacteraceae</taxon>
        <taxon>Silvimonas</taxon>
    </lineage>
</organism>
<evidence type="ECO:0000313" key="1">
    <source>
        <dbReference type="EMBL" id="MBB5191193.1"/>
    </source>
</evidence>
<dbReference type="RefSeq" id="WP_184099863.1">
    <property type="nucleotide sequence ID" value="NZ_JACHHN010000003.1"/>
</dbReference>
<sequence length="354" mass="38665">MSISIDFNSKNYYPALRSRPAEILGYKNLKDSVKDKIIPTFTLGAWPRHQDLKEGLNNTLAAVGGRPFILDLSKEPLHQTDDLQKLLDPNDGFSLWKEFTANIENVIPVVQITSSSKMAQVIRQARAFESRGLGKLAFRLPFNPQIISFASAALASLDSADNALVIVDAGYIRDSMASSLIASVNTINEIRDGVEEATIAVISSSFPSSVTSFLTGGPSTGVIGILERDLHEQIGADAAIYGDYGSIHAKVYVTGGGRYTPRIDYPSPEDWCFERRPDTTSEGYIDAAQALLDKIPSIAKEDTWGAEMIRKAAAGSIDGMKTPSSWIAARVNMHIERQVNVYPATFADDFEDLI</sequence>
<evidence type="ECO:0000313" key="2">
    <source>
        <dbReference type="Proteomes" id="UP000543030"/>
    </source>
</evidence>
<gene>
    <name evidence="1" type="ORF">HNQ50_001916</name>
</gene>
<dbReference type="Proteomes" id="UP000543030">
    <property type="component" value="Unassembled WGS sequence"/>
</dbReference>
<dbReference type="AlphaFoldDB" id="A0A840RFV2"/>
<name>A0A840RFV2_9NEIS</name>
<protein>
    <recommendedName>
        <fullName evidence="3">T4 beta protein</fullName>
    </recommendedName>
</protein>
<evidence type="ECO:0008006" key="3">
    <source>
        <dbReference type="Google" id="ProtNLM"/>
    </source>
</evidence>
<dbReference type="EMBL" id="JACHHN010000003">
    <property type="protein sequence ID" value="MBB5191193.1"/>
    <property type="molecule type" value="Genomic_DNA"/>
</dbReference>
<comment type="caution">
    <text evidence="1">The sequence shown here is derived from an EMBL/GenBank/DDBJ whole genome shotgun (WGS) entry which is preliminary data.</text>
</comment>
<proteinExistence type="predicted"/>
<dbReference type="InterPro" id="IPR025683">
    <property type="entry name" value="Protein_beta"/>
</dbReference>
<reference evidence="1 2" key="1">
    <citation type="submission" date="2020-08" db="EMBL/GenBank/DDBJ databases">
        <title>Genomic Encyclopedia of Type Strains, Phase IV (KMG-IV): sequencing the most valuable type-strain genomes for metagenomic binning, comparative biology and taxonomic classification.</title>
        <authorList>
            <person name="Goeker M."/>
        </authorList>
    </citation>
    <scope>NUCLEOTIDE SEQUENCE [LARGE SCALE GENOMIC DNA]</scope>
    <source>
        <strain evidence="1 2">DSM 18233</strain>
    </source>
</reference>